<evidence type="ECO:0000313" key="2">
    <source>
        <dbReference type="EMBL" id="PWR73628.1"/>
    </source>
</evidence>
<reference evidence="2 3" key="1">
    <citation type="submission" date="2018-05" db="EMBL/GenBank/DDBJ databases">
        <title>Draft genome of Methanospirillum stamsii Pt1.</title>
        <authorList>
            <person name="Dueholm M.S."/>
            <person name="Nielsen P.H."/>
            <person name="Bakmann L.F."/>
            <person name="Otzen D.E."/>
        </authorList>
    </citation>
    <scope>NUCLEOTIDE SEQUENCE [LARGE SCALE GENOMIC DNA]</scope>
    <source>
        <strain evidence="2 3">Pt1</strain>
    </source>
</reference>
<dbReference type="RefSeq" id="WP_109941039.1">
    <property type="nucleotide sequence ID" value="NZ_CP176366.1"/>
</dbReference>
<dbReference type="Pfam" id="PF00037">
    <property type="entry name" value="Fer4"/>
    <property type="match status" value="2"/>
</dbReference>
<dbReference type="SUPFAM" id="SSF52540">
    <property type="entry name" value="P-loop containing nucleoside triphosphate hydrolases"/>
    <property type="match status" value="1"/>
</dbReference>
<dbReference type="GO" id="GO:0016491">
    <property type="term" value="F:oxidoreductase activity"/>
    <property type="evidence" value="ECO:0007669"/>
    <property type="project" value="UniProtKB-ARBA"/>
</dbReference>
<sequence>MIQVAVISGKGGTGKTILTASFACLLPQDKVLIDADVDAANLSLLLNPKDVHSDEFRGMDGAVIDTSLCSGCGICEEACVYGAIRKTGDQYEVVPYRCEGCGTCTLVCPEDAVSMQSRITGMIHYAKSSAGPLLYGSLTPGAGNSGLLVHRLRQEAGKLHPDASLTLIDGPPGIGCPLISTITGIQAVVLVTEPSKSAQSDLSRLITLCRSFKVKMFLVVNRYDVNLDIYQEIIKMADEMNIRVLGKIPYDIAVLNATRNGTPVIRTEGPASEAIHEIAKNLNGELEKI</sequence>
<feature type="domain" description="4Fe-4S ferredoxin-type" evidence="1">
    <location>
        <begin position="89"/>
        <end position="118"/>
    </location>
</feature>
<dbReference type="InterPro" id="IPR002586">
    <property type="entry name" value="CobQ/CobB/MinD/ParA_Nub-bd_dom"/>
</dbReference>
<protein>
    <submittedName>
        <fullName evidence="2">(4Fe-4S)-binding protein</fullName>
    </submittedName>
</protein>
<organism evidence="2 3">
    <name type="scientific">Methanospirillum stamsii</name>
    <dbReference type="NCBI Taxonomy" id="1277351"/>
    <lineage>
        <taxon>Archaea</taxon>
        <taxon>Methanobacteriati</taxon>
        <taxon>Methanobacteriota</taxon>
        <taxon>Stenosarchaea group</taxon>
        <taxon>Methanomicrobia</taxon>
        <taxon>Methanomicrobiales</taxon>
        <taxon>Methanospirillaceae</taxon>
        <taxon>Methanospirillum</taxon>
    </lineage>
</organism>
<keyword evidence="3" id="KW-1185">Reference proteome</keyword>
<dbReference type="PANTHER" id="PTHR43534:SF1">
    <property type="entry name" value="4FE-4S CLUSTER CONTAINING PARA FAMILY ATPASE PROTEIN"/>
    <property type="match status" value="1"/>
</dbReference>
<proteinExistence type="predicted"/>
<evidence type="ECO:0000259" key="1">
    <source>
        <dbReference type="PROSITE" id="PS51379"/>
    </source>
</evidence>
<dbReference type="OrthoDB" id="65817at2157"/>
<dbReference type="PROSITE" id="PS51379">
    <property type="entry name" value="4FE4S_FER_2"/>
    <property type="match status" value="2"/>
</dbReference>
<name>A0A2V2NAW9_9EURY</name>
<dbReference type="EMBL" id="QGMZ01000018">
    <property type="protein sequence ID" value="PWR73628.1"/>
    <property type="molecule type" value="Genomic_DNA"/>
</dbReference>
<dbReference type="Gene3D" id="3.40.50.300">
    <property type="entry name" value="P-loop containing nucleotide triphosphate hydrolases"/>
    <property type="match status" value="1"/>
</dbReference>
<dbReference type="PANTHER" id="PTHR43534">
    <property type="entry name" value="MIND SUPERFAMILY P-LOOP ATPASE CONTAINING AN INSERTED FERREDOXIN DOMAIN"/>
    <property type="match status" value="1"/>
</dbReference>
<accession>A0A2V2NAW9</accession>
<comment type="caution">
    <text evidence="2">The sequence shown here is derived from an EMBL/GenBank/DDBJ whole genome shotgun (WGS) entry which is preliminary data.</text>
</comment>
<evidence type="ECO:0000313" key="3">
    <source>
        <dbReference type="Proteomes" id="UP000245934"/>
    </source>
</evidence>
<dbReference type="Pfam" id="PF01656">
    <property type="entry name" value="CbiA"/>
    <property type="match status" value="1"/>
</dbReference>
<gene>
    <name evidence="2" type="ORF">DLD82_10390</name>
</gene>
<dbReference type="PROSITE" id="PS00198">
    <property type="entry name" value="4FE4S_FER_1"/>
    <property type="match status" value="1"/>
</dbReference>
<dbReference type="InterPro" id="IPR027417">
    <property type="entry name" value="P-loop_NTPase"/>
</dbReference>
<dbReference type="SUPFAM" id="SSF54862">
    <property type="entry name" value="4Fe-4S ferredoxins"/>
    <property type="match status" value="1"/>
</dbReference>
<dbReference type="CDD" id="cd03110">
    <property type="entry name" value="SIMIBI_bact_arch"/>
    <property type="match status" value="1"/>
</dbReference>
<dbReference type="AlphaFoldDB" id="A0A2V2NAW9"/>
<dbReference type="Proteomes" id="UP000245934">
    <property type="component" value="Unassembled WGS sequence"/>
</dbReference>
<dbReference type="InterPro" id="IPR017896">
    <property type="entry name" value="4Fe4S_Fe-S-bd"/>
</dbReference>
<feature type="domain" description="4Fe-4S ferredoxin-type" evidence="1">
    <location>
        <begin position="60"/>
        <end position="85"/>
    </location>
</feature>
<dbReference type="InterPro" id="IPR017900">
    <property type="entry name" value="4Fe4S_Fe_S_CS"/>
</dbReference>
<dbReference type="GeneID" id="97608644"/>
<dbReference type="Gene3D" id="3.30.70.20">
    <property type="match status" value="1"/>
</dbReference>